<dbReference type="PANTHER" id="PTHR11635:SF152">
    <property type="entry name" value="CAMP-DEPENDENT PROTEIN KINASE TYPE I REGULATORY SUBUNIT-RELATED"/>
    <property type="match status" value="1"/>
</dbReference>
<reference evidence="2 3" key="1">
    <citation type="submission" date="2019-03" db="EMBL/GenBank/DDBJ databases">
        <title>Genomic Encyclopedia of Archaeal and Bacterial Type Strains, Phase II (KMG-II): from individual species to whole genera.</title>
        <authorList>
            <person name="Goeker M."/>
        </authorList>
    </citation>
    <scope>NUCLEOTIDE SEQUENCE [LARGE SCALE GENOMIC DNA]</scope>
    <source>
        <strain evidence="2 3">DSM 24425</strain>
    </source>
</reference>
<name>A0A4R1GE97_9BACT</name>
<dbReference type="SUPFAM" id="SSF51206">
    <property type="entry name" value="cAMP-binding domain-like"/>
    <property type="match status" value="1"/>
</dbReference>
<organism evidence="2 3">
    <name type="scientific">Phorcysia thermohydrogeniphila</name>
    <dbReference type="NCBI Taxonomy" id="936138"/>
    <lineage>
        <taxon>Bacteria</taxon>
        <taxon>Pseudomonadati</taxon>
        <taxon>Aquificota</taxon>
        <taxon>Aquificia</taxon>
        <taxon>Desulfurobacteriales</taxon>
        <taxon>Desulfurobacteriaceae</taxon>
        <taxon>Phorcysia</taxon>
    </lineage>
</organism>
<dbReference type="CDD" id="cd00038">
    <property type="entry name" value="CAP_ED"/>
    <property type="match status" value="1"/>
</dbReference>
<sequence length="161" mass="18230">MVKSSLVEECKLFSSFSPEEKEVLSQVLEDVSFEKGCLLFDEGDPADFFYFLREGRVALFRSDNFGRWNKIAVVYGGTPLGECAFLLGCTHSLKAVAERDVRALKIDRESFLRLKSEEPALAVKLLEAVVAVLSTRLKEEDRRYAEICGFFNTTGGRQWSR</sequence>
<evidence type="ECO:0000313" key="3">
    <source>
        <dbReference type="Proteomes" id="UP000295777"/>
    </source>
</evidence>
<dbReference type="GO" id="GO:0034236">
    <property type="term" value="F:protein kinase A catalytic subunit binding"/>
    <property type="evidence" value="ECO:0007669"/>
    <property type="project" value="TreeGrafter"/>
</dbReference>
<evidence type="ECO:0000259" key="1">
    <source>
        <dbReference type="PROSITE" id="PS50042"/>
    </source>
</evidence>
<dbReference type="InterPro" id="IPR018490">
    <property type="entry name" value="cNMP-bd_dom_sf"/>
</dbReference>
<dbReference type="GO" id="GO:0005952">
    <property type="term" value="C:cAMP-dependent protein kinase complex"/>
    <property type="evidence" value="ECO:0007669"/>
    <property type="project" value="InterPro"/>
</dbReference>
<dbReference type="AlphaFoldDB" id="A0A4R1GE97"/>
<dbReference type="EMBL" id="SMFV01000001">
    <property type="protein sequence ID" value="TCK06514.1"/>
    <property type="molecule type" value="Genomic_DNA"/>
</dbReference>
<feature type="domain" description="Cyclic nucleotide-binding" evidence="1">
    <location>
        <begin position="12"/>
        <end position="114"/>
    </location>
</feature>
<accession>A0A4R1GE97</accession>
<dbReference type="InterPro" id="IPR050503">
    <property type="entry name" value="cAMP-dep_PK_reg_su-like"/>
</dbReference>
<keyword evidence="3" id="KW-1185">Reference proteome</keyword>
<dbReference type="InterPro" id="IPR014710">
    <property type="entry name" value="RmlC-like_jellyroll"/>
</dbReference>
<dbReference type="GO" id="GO:0005829">
    <property type="term" value="C:cytosol"/>
    <property type="evidence" value="ECO:0007669"/>
    <property type="project" value="TreeGrafter"/>
</dbReference>
<dbReference type="Proteomes" id="UP000295777">
    <property type="component" value="Unassembled WGS sequence"/>
</dbReference>
<dbReference type="GO" id="GO:0004862">
    <property type="term" value="F:cAMP-dependent protein kinase inhibitor activity"/>
    <property type="evidence" value="ECO:0007669"/>
    <property type="project" value="TreeGrafter"/>
</dbReference>
<dbReference type="GO" id="GO:0030552">
    <property type="term" value="F:cAMP binding"/>
    <property type="evidence" value="ECO:0007669"/>
    <property type="project" value="TreeGrafter"/>
</dbReference>
<dbReference type="PROSITE" id="PS50042">
    <property type="entry name" value="CNMP_BINDING_3"/>
    <property type="match status" value="1"/>
</dbReference>
<proteinExistence type="predicted"/>
<dbReference type="InterPro" id="IPR000595">
    <property type="entry name" value="cNMP-bd_dom"/>
</dbReference>
<comment type="caution">
    <text evidence="2">The sequence shown here is derived from an EMBL/GenBank/DDBJ whole genome shotgun (WGS) entry which is preliminary data.</text>
</comment>
<gene>
    <name evidence="2" type="ORF">CLV27_0315</name>
</gene>
<dbReference type="OrthoDB" id="14709at2"/>
<evidence type="ECO:0000313" key="2">
    <source>
        <dbReference type="EMBL" id="TCK06514.1"/>
    </source>
</evidence>
<dbReference type="Gene3D" id="2.60.120.10">
    <property type="entry name" value="Jelly Rolls"/>
    <property type="match status" value="1"/>
</dbReference>
<dbReference type="RefSeq" id="WP_132525128.1">
    <property type="nucleotide sequence ID" value="NZ_SMFV01000001.1"/>
</dbReference>
<protein>
    <submittedName>
        <fullName evidence="2">Cyclic nucleotide-binding domain-containing protein</fullName>
    </submittedName>
</protein>
<dbReference type="Pfam" id="PF00027">
    <property type="entry name" value="cNMP_binding"/>
    <property type="match status" value="1"/>
</dbReference>
<dbReference type="PANTHER" id="PTHR11635">
    <property type="entry name" value="CAMP-DEPENDENT PROTEIN KINASE REGULATORY CHAIN"/>
    <property type="match status" value="1"/>
</dbReference>
<dbReference type="SMART" id="SM00100">
    <property type="entry name" value="cNMP"/>
    <property type="match status" value="1"/>
</dbReference>